<dbReference type="EC" id="2.8.1.7" evidence="3 8"/>
<dbReference type="GO" id="GO:0031071">
    <property type="term" value="F:cysteine desulfurase activity"/>
    <property type="evidence" value="ECO:0007669"/>
    <property type="project" value="UniProtKB-UniRule"/>
</dbReference>
<dbReference type="Proteomes" id="UP000676194">
    <property type="component" value="Chromosome"/>
</dbReference>
<dbReference type="PROSITE" id="PS00595">
    <property type="entry name" value="AA_TRANSFER_CLASS_5"/>
    <property type="match status" value="1"/>
</dbReference>
<dbReference type="SUPFAM" id="SSF53383">
    <property type="entry name" value="PLP-dependent transferases"/>
    <property type="match status" value="1"/>
</dbReference>
<keyword evidence="5 8" id="KW-0663">Pyridoxal phosphate</keyword>
<evidence type="ECO:0000256" key="2">
    <source>
        <dbReference type="ARBA" id="ARBA00010447"/>
    </source>
</evidence>
<dbReference type="InterPro" id="IPR000192">
    <property type="entry name" value="Aminotrans_V_dom"/>
</dbReference>
<sequence>MNEITPDLIASIASRLYNELPGANTVPKTESDLQGIASQGALPTSPVGDLKAPPTMPASILPAMQMPQSPNLPSLLEAFRPMPESYAMPVPEVQHAPKNPEGLKAFVQRVQMTGVRKDSGQCNSDLGDGIVAKLFDPRVLNTGSSRPLDVVAIRKDFPVLHQKIHGKPLAWLDNAATTQKPQSVIDAISRFYANDNSNIHRGAHTLAARATDAYEQARQKVQTFLGASSAKEIVFVRGTTEGVNLIAQTYGKKFLQPGDEIVLSTLEHHANIVPWQMIAKEKGAIIRVIPVNDRGEIMLEQYQAILGPKTKLVALTHASNSLGTILPVSEMTQLAKRYNARVLIDGAQSVSHMPVDMQQLNCDFFVFSGHKIFGPTGIGAVYIKEELHEMLPPWQGGGNMIRNVTFEETTYSDAPAKFEAGTPNIADAVGLGAALDYVNRIGLVNIGQYEHKLLEYATEKLSHIPGLRLLGTAKDKVSVISFVLKDRKTEEVGRMLDQEGIAVRAGHHCAQPSLRRFGVESTVRPSFSLYNTMEEVDRLVDAVRRIQRV</sequence>
<dbReference type="Gene3D" id="3.90.1150.10">
    <property type="entry name" value="Aspartate Aminotransferase, domain 1"/>
    <property type="match status" value="1"/>
</dbReference>
<evidence type="ECO:0000256" key="5">
    <source>
        <dbReference type="ARBA" id="ARBA00022898"/>
    </source>
</evidence>
<comment type="cofactor">
    <cofactor evidence="1 7">
        <name>pyridoxal 5'-phosphate</name>
        <dbReference type="ChEBI" id="CHEBI:597326"/>
    </cofactor>
</comment>
<dbReference type="PANTHER" id="PTHR43586">
    <property type="entry name" value="CYSTEINE DESULFURASE"/>
    <property type="match status" value="1"/>
</dbReference>
<keyword evidence="4 8" id="KW-0808">Transferase</keyword>
<accession>A0A8E6EVJ0</accession>
<feature type="domain" description="Aminotransferase class V" evidence="9">
    <location>
        <begin position="171"/>
        <end position="539"/>
    </location>
</feature>
<dbReference type="InterPro" id="IPR015421">
    <property type="entry name" value="PyrdxlP-dep_Trfase_major"/>
</dbReference>
<keyword evidence="11" id="KW-1185">Reference proteome</keyword>
<comment type="similarity">
    <text evidence="2 8">Belongs to the class-V pyridoxal-phosphate-dependent aminotransferase family. Csd subfamily.</text>
</comment>
<name>A0A8E6EVJ0_9BACT</name>
<evidence type="ECO:0000256" key="7">
    <source>
        <dbReference type="RuleBase" id="RU004504"/>
    </source>
</evidence>
<evidence type="ECO:0000256" key="4">
    <source>
        <dbReference type="ARBA" id="ARBA00022679"/>
    </source>
</evidence>
<evidence type="ECO:0000259" key="9">
    <source>
        <dbReference type="Pfam" id="PF00266"/>
    </source>
</evidence>
<dbReference type="Pfam" id="PF00266">
    <property type="entry name" value="Aminotran_5"/>
    <property type="match status" value="1"/>
</dbReference>
<evidence type="ECO:0000256" key="1">
    <source>
        <dbReference type="ARBA" id="ARBA00001933"/>
    </source>
</evidence>
<evidence type="ECO:0000256" key="8">
    <source>
        <dbReference type="RuleBase" id="RU004506"/>
    </source>
</evidence>
<dbReference type="KEGG" id="tsph:KIH39_01725"/>
<dbReference type="Gene3D" id="3.40.640.10">
    <property type="entry name" value="Type I PLP-dependent aspartate aminotransferase-like (Major domain)"/>
    <property type="match status" value="1"/>
</dbReference>
<evidence type="ECO:0000256" key="6">
    <source>
        <dbReference type="ARBA" id="ARBA00050776"/>
    </source>
</evidence>
<reference evidence="10" key="1">
    <citation type="submission" date="2021-05" db="EMBL/GenBank/DDBJ databases">
        <title>Complete genome sequence of the cellulolytic planctomycete Telmatocola sphagniphila SP2T and characterization of the first cellulase from planctomycetes.</title>
        <authorList>
            <person name="Rakitin A.L."/>
            <person name="Beletsky A.V."/>
            <person name="Naumoff D.G."/>
            <person name="Kulichevskaya I.S."/>
            <person name="Mardanov A.V."/>
            <person name="Ravin N.V."/>
            <person name="Dedysh S.N."/>
        </authorList>
    </citation>
    <scope>NUCLEOTIDE SEQUENCE</scope>
    <source>
        <strain evidence="10">SP2T</strain>
    </source>
</reference>
<dbReference type="GO" id="GO:0006534">
    <property type="term" value="P:cysteine metabolic process"/>
    <property type="evidence" value="ECO:0007669"/>
    <property type="project" value="UniProtKB-UniRule"/>
</dbReference>
<dbReference type="InterPro" id="IPR015422">
    <property type="entry name" value="PyrdxlP-dep_Trfase_small"/>
</dbReference>
<comment type="catalytic activity">
    <reaction evidence="6 8">
        <text>(sulfur carrier)-H + L-cysteine = (sulfur carrier)-SH + L-alanine</text>
        <dbReference type="Rhea" id="RHEA:43892"/>
        <dbReference type="Rhea" id="RHEA-COMP:14737"/>
        <dbReference type="Rhea" id="RHEA-COMP:14739"/>
        <dbReference type="ChEBI" id="CHEBI:29917"/>
        <dbReference type="ChEBI" id="CHEBI:35235"/>
        <dbReference type="ChEBI" id="CHEBI:57972"/>
        <dbReference type="ChEBI" id="CHEBI:64428"/>
        <dbReference type="EC" id="2.8.1.7"/>
    </reaction>
</comment>
<dbReference type="PANTHER" id="PTHR43586:SF8">
    <property type="entry name" value="CYSTEINE DESULFURASE 1, CHLOROPLASTIC"/>
    <property type="match status" value="1"/>
</dbReference>
<evidence type="ECO:0000256" key="3">
    <source>
        <dbReference type="ARBA" id="ARBA00012239"/>
    </source>
</evidence>
<organism evidence="10 11">
    <name type="scientific">Telmatocola sphagniphila</name>
    <dbReference type="NCBI Taxonomy" id="1123043"/>
    <lineage>
        <taxon>Bacteria</taxon>
        <taxon>Pseudomonadati</taxon>
        <taxon>Planctomycetota</taxon>
        <taxon>Planctomycetia</taxon>
        <taxon>Gemmatales</taxon>
        <taxon>Gemmataceae</taxon>
    </lineage>
</organism>
<dbReference type="AlphaFoldDB" id="A0A8E6EVJ0"/>
<comment type="function">
    <text evidence="8">Catalyzes the removal of elemental sulfur and selenium atoms from L-cysteine, L-cystine, L-selenocysteine, and L-selenocystine to produce L-alanine.</text>
</comment>
<evidence type="ECO:0000313" key="10">
    <source>
        <dbReference type="EMBL" id="QVL32662.1"/>
    </source>
</evidence>
<protein>
    <recommendedName>
        <fullName evidence="3 8">Cysteine desulfurase</fullName>
        <ecNumber evidence="3 8">2.8.1.7</ecNumber>
    </recommendedName>
</protein>
<gene>
    <name evidence="10" type="ORF">KIH39_01725</name>
</gene>
<dbReference type="InterPro" id="IPR020578">
    <property type="entry name" value="Aminotrans_V_PyrdxlP_BS"/>
</dbReference>
<proteinExistence type="inferred from homology"/>
<dbReference type="EMBL" id="CP074694">
    <property type="protein sequence ID" value="QVL32662.1"/>
    <property type="molecule type" value="Genomic_DNA"/>
</dbReference>
<dbReference type="NCBIfam" id="TIGR01979">
    <property type="entry name" value="sufS"/>
    <property type="match status" value="1"/>
</dbReference>
<dbReference type="InterPro" id="IPR010970">
    <property type="entry name" value="Cys_dSase_SufS"/>
</dbReference>
<evidence type="ECO:0000313" key="11">
    <source>
        <dbReference type="Proteomes" id="UP000676194"/>
    </source>
</evidence>
<dbReference type="InterPro" id="IPR015424">
    <property type="entry name" value="PyrdxlP-dep_Trfase"/>
</dbReference>
<dbReference type="CDD" id="cd06453">
    <property type="entry name" value="SufS_like"/>
    <property type="match status" value="1"/>
</dbReference>
<dbReference type="GO" id="GO:0030170">
    <property type="term" value="F:pyridoxal phosphate binding"/>
    <property type="evidence" value="ECO:0007669"/>
    <property type="project" value="UniProtKB-UniRule"/>
</dbReference>
<dbReference type="RefSeq" id="WP_213497554.1">
    <property type="nucleotide sequence ID" value="NZ_CP074694.1"/>
</dbReference>